<sequence>MKSADIRHYWLLDIYSSLSLTVAPSTVPRTLYLGTRFSSCTEKLLGGPEVHSCVTLISFAACFLATGPCTSVGPFASDLRSGSGRSTTGGPLQALALDQLRTFEAFGGAAVYYFRVEELFFLSQNGSIQPIFFFLLFIKKDFANYHSLKGTRNPQVPNLAGGPRGSRRAALEPSKRPVCSGNRDGAVPQGA</sequence>
<dbReference type="AlphaFoldDB" id="A0AAV7TY61"/>
<feature type="region of interest" description="Disordered" evidence="1">
    <location>
        <begin position="153"/>
        <end position="191"/>
    </location>
</feature>
<name>A0AAV7TY61_PLEWA</name>
<protein>
    <submittedName>
        <fullName evidence="2">Uncharacterized protein</fullName>
    </submittedName>
</protein>
<evidence type="ECO:0000256" key="1">
    <source>
        <dbReference type="SAM" id="MobiDB-lite"/>
    </source>
</evidence>
<comment type="caution">
    <text evidence="2">The sequence shown here is derived from an EMBL/GenBank/DDBJ whole genome shotgun (WGS) entry which is preliminary data.</text>
</comment>
<proteinExistence type="predicted"/>
<keyword evidence="3" id="KW-1185">Reference proteome</keyword>
<dbReference type="Proteomes" id="UP001066276">
    <property type="component" value="Chromosome 3_2"/>
</dbReference>
<reference evidence="2" key="1">
    <citation type="journal article" date="2022" name="bioRxiv">
        <title>Sequencing and chromosome-scale assembly of the giantPleurodeles waltlgenome.</title>
        <authorList>
            <person name="Brown T."/>
            <person name="Elewa A."/>
            <person name="Iarovenko S."/>
            <person name="Subramanian E."/>
            <person name="Araus A.J."/>
            <person name="Petzold A."/>
            <person name="Susuki M."/>
            <person name="Suzuki K.-i.T."/>
            <person name="Hayashi T."/>
            <person name="Toyoda A."/>
            <person name="Oliveira C."/>
            <person name="Osipova E."/>
            <person name="Leigh N.D."/>
            <person name="Simon A."/>
            <person name="Yun M.H."/>
        </authorList>
    </citation>
    <scope>NUCLEOTIDE SEQUENCE</scope>
    <source>
        <strain evidence="2">20211129_DDA</strain>
        <tissue evidence="2">Liver</tissue>
    </source>
</reference>
<gene>
    <name evidence="2" type="ORF">NDU88_006783</name>
</gene>
<evidence type="ECO:0000313" key="3">
    <source>
        <dbReference type="Proteomes" id="UP001066276"/>
    </source>
</evidence>
<evidence type="ECO:0000313" key="2">
    <source>
        <dbReference type="EMBL" id="KAJ1181578.1"/>
    </source>
</evidence>
<organism evidence="2 3">
    <name type="scientific">Pleurodeles waltl</name>
    <name type="common">Iberian ribbed newt</name>
    <dbReference type="NCBI Taxonomy" id="8319"/>
    <lineage>
        <taxon>Eukaryota</taxon>
        <taxon>Metazoa</taxon>
        <taxon>Chordata</taxon>
        <taxon>Craniata</taxon>
        <taxon>Vertebrata</taxon>
        <taxon>Euteleostomi</taxon>
        <taxon>Amphibia</taxon>
        <taxon>Batrachia</taxon>
        <taxon>Caudata</taxon>
        <taxon>Salamandroidea</taxon>
        <taxon>Salamandridae</taxon>
        <taxon>Pleurodelinae</taxon>
        <taxon>Pleurodeles</taxon>
    </lineage>
</organism>
<dbReference type="EMBL" id="JANPWB010000006">
    <property type="protein sequence ID" value="KAJ1181578.1"/>
    <property type="molecule type" value="Genomic_DNA"/>
</dbReference>
<accession>A0AAV7TY61</accession>